<evidence type="ECO:0000256" key="5">
    <source>
        <dbReference type="ARBA" id="ARBA00022989"/>
    </source>
</evidence>
<keyword evidence="2 7" id="KW-0813">Transport</keyword>
<dbReference type="PANTHER" id="PTHR30183">
    <property type="entry name" value="MOLYBDENUM TRANSPORT SYSTEM PERMEASE PROTEIN MODB"/>
    <property type="match status" value="1"/>
</dbReference>
<keyword evidence="10" id="KW-1185">Reference proteome</keyword>
<dbReference type="PATRIC" id="fig|29290.4.peg.5617"/>
<dbReference type="InterPro" id="IPR035906">
    <property type="entry name" value="MetI-like_sf"/>
</dbReference>
<dbReference type="PROSITE" id="PS50928">
    <property type="entry name" value="ABC_TM1"/>
    <property type="match status" value="1"/>
</dbReference>
<protein>
    <submittedName>
        <fullName evidence="9">Molybdate ABC transporter inner membrane subunit</fullName>
    </submittedName>
</protein>
<dbReference type="Pfam" id="PF00528">
    <property type="entry name" value="BPD_transp_1"/>
    <property type="match status" value="1"/>
</dbReference>
<feature type="domain" description="ABC transmembrane type-1" evidence="8">
    <location>
        <begin position="11"/>
        <end position="142"/>
    </location>
</feature>
<evidence type="ECO:0000256" key="1">
    <source>
        <dbReference type="ARBA" id="ARBA00004651"/>
    </source>
</evidence>
<accession>A0A0F3GNL2</accession>
<feature type="transmembrane region" description="Helical" evidence="7">
    <location>
        <begin position="49"/>
        <end position="70"/>
    </location>
</feature>
<proteinExistence type="inferred from homology"/>
<evidence type="ECO:0000313" key="10">
    <source>
        <dbReference type="Proteomes" id="UP000033423"/>
    </source>
</evidence>
<dbReference type="EMBL" id="LACI01001836">
    <property type="protein sequence ID" value="KJU83569.1"/>
    <property type="molecule type" value="Genomic_DNA"/>
</dbReference>
<sequence>MALNDTFIFSLKLSFLVATTATFFIVLVSIPVAYVLAKKNFHGKELLDIVLTMPLVLPPTVTGYYLVVFFGRNGFIGKAIYAMTGWTIMFTWYAAVLASFVVSLPLMLKTTRSAIDSVDRDLIDASYTLGHGEFYTALRHRT</sequence>
<evidence type="ECO:0000313" key="9">
    <source>
        <dbReference type="EMBL" id="KJU83569.1"/>
    </source>
</evidence>
<evidence type="ECO:0000256" key="4">
    <source>
        <dbReference type="ARBA" id="ARBA00022692"/>
    </source>
</evidence>
<keyword evidence="5 7" id="KW-1133">Transmembrane helix</keyword>
<keyword evidence="3" id="KW-1003">Cell membrane</keyword>
<name>A0A0F3GNL2_9BACT</name>
<dbReference type="GO" id="GO:0055085">
    <property type="term" value="P:transmembrane transport"/>
    <property type="evidence" value="ECO:0007669"/>
    <property type="project" value="InterPro"/>
</dbReference>
<dbReference type="AlphaFoldDB" id="A0A0F3GNL2"/>
<feature type="transmembrane region" description="Helical" evidence="7">
    <location>
        <begin position="13"/>
        <end position="37"/>
    </location>
</feature>
<feature type="transmembrane region" description="Helical" evidence="7">
    <location>
        <begin position="90"/>
        <end position="108"/>
    </location>
</feature>
<dbReference type="GO" id="GO:0005886">
    <property type="term" value="C:plasma membrane"/>
    <property type="evidence" value="ECO:0007669"/>
    <property type="project" value="UniProtKB-SubCell"/>
</dbReference>
<evidence type="ECO:0000259" key="8">
    <source>
        <dbReference type="PROSITE" id="PS50928"/>
    </source>
</evidence>
<evidence type="ECO:0000256" key="6">
    <source>
        <dbReference type="ARBA" id="ARBA00023136"/>
    </source>
</evidence>
<dbReference type="PANTHER" id="PTHR30183:SF3">
    <property type="entry name" value="MOLYBDENUM TRANSPORT SYSTEM PERMEASE PROTEIN MODB"/>
    <property type="match status" value="1"/>
</dbReference>
<evidence type="ECO:0000256" key="3">
    <source>
        <dbReference type="ARBA" id="ARBA00022475"/>
    </source>
</evidence>
<comment type="subcellular location">
    <subcellularLocation>
        <location evidence="1 7">Cell membrane</location>
        <topology evidence="1 7">Multi-pass membrane protein</topology>
    </subcellularLocation>
</comment>
<dbReference type="SUPFAM" id="SSF161098">
    <property type="entry name" value="MetI-like"/>
    <property type="match status" value="1"/>
</dbReference>
<organism evidence="9 10">
    <name type="scientific">Candidatus Magnetobacterium bavaricum</name>
    <dbReference type="NCBI Taxonomy" id="29290"/>
    <lineage>
        <taxon>Bacteria</taxon>
        <taxon>Pseudomonadati</taxon>
        <taxon>Nitrospirota</taxon>
        <taxon>Thermodesulfovibrionia</taxon>
        <taxon>Thermodesulfovibrionales</taxon>
        <taxon>Candidatus Magnetobacteriaceae</taxon>
        <taxon>Candidatus Magnetobacterium</taxon>
    </lineage>
</organism>
<evidence type="ECO:0000256" key="7">
    <source>
        <dbReference type="RuleBase" id="RU363032"/>
    </source>
</evidence>
<evidence type="ECO:0000256" key="2">
    <source>
        <dbReference type="ARBA" id="ARBA00022448"/>
    </source>
</evidence>
<keyword evidence="6 7" id="KW-0472">Membrane</keyword>
<dbReference type="InterPro" id="IPR000515">
    <property type="entry name" value="MetI-like"/>
</dbReference>
<keyword evidence="4 7" id="KW-0812">Transmembrane</keyword>
<gene>
    <name evidence="9" type="ORF">MBAV_004238</name>
</gene>
<comment type="similarity">
    <text evidence="7">Belongs to the binding-protein-dependent transport system permease family.</text>
</comment>
<comment type="caution">
    <text evidence="9">The sequence shown here is derived from an EMBL/GenBank/DDBJ whole genome shotgun (WGS) entry which is preliminary data.</text>
</comment>
<reference evidence="9 10" key="1">
    <citation type="submission" date="2015-02" db="EMBL/GenBank/DDBJ databases">
        <title>Single-cell genomics of uncultivated deep-branching MTB reveals a conserved set of magnetosome genes.</title>
        <authorList>
            <person name="Kolinko S."/>
            <person name="Richter M."/>
            <person name="Glockner F.O."/>
            <person name="Brachmann A."/>
            <person name="Schuler D."/>
        </authorList>
    </citation>
    <scope>NUCLEOTIDE SEQUENCE [LARGE SCALE GENOMIC DNA]</scope>
    <source>
        <strain evidence="9">TM-1</strain>
    </source>
</reference>
<dbReference type="Gene3D" id="1.10.3720.10">
    <property type="entry name" value="MetI-like"/>
    <property type="match status" value="1"/>
</dbReference>
<dbReference type="Proteomes" id="UP000033423">
    <property type="component" value="Unassembled WGS sequence"/>
</dbReference>